<accession>A0A0B3VSA1</accession>
<dbReference type="OrthoDB" id="1753205at2"/>
<dbReference type="AlphaFoldDB" id="A0A0B3VSA1"/>
<protein>
    <recommendedName>
        <fullName evidence="1">DUF1659 domain-containing protein</fullName>
    </recommendedName>
</protein>
<proteinExistence type="predicted"/>
<evidence type="ECO:0000259" key="1">
    <source>
        <dbReference type="Pfam" id="PF07872"/>
    </source>
</evidence>
<organism evidence="2 3">
    <name type="scientific">Terrisporobacter othiniensis</name>
    <dbReference type="NCBI Taxonomy" id="1577792"/>
    <lineage>
        <taxon>Bacteria</taxon>
        <taxon>Bacillati</taxon>
        <taxon>Bacillota</taxon>
        <taxon>Clostridia</taxon>
        <taxon>Peptostreptococcales</taxon>
        <taxon>Peptostreptococcaceae</taxon>
        <taxon>Terrisporobacter</taxon>
    </lineage>
</organism>
<reference evidence="2 3" key="1">
    <citation type="submission" date="2014-12" db="EMBL/GenBank/DDBJ databases">
        <title>Draft genome sequence of Terrisporobacter sp. 08-306576, isolated from the blood culture of a bacteremia patient.</title>
        <authorList>
            <person name="Lund L.C."/>
            <person name="Sydenham T.V."/>
            <person name="Hogh S.V."/>
            <person name="Skov M.N."/>
            <person name="Kemp M."/>
            <person name="Justesen U.S."/>
        </authorList>
    </citation>
    <scope>NUCLEOTIDE SEQUENCE [LARGE SCALE GENOMIC DNA]</scope>
    <source>
        <strain evidence="2 3">08-306576</strain>
    </source>
</reference>
<dbReference type="RefSeq" id="WP_039681278.1">
    <property type="nucleotide sequence ID" value="NZ_JAWGXO010000004.1"/>
</dbReference>
<gene>
    <name evidence="2" type="ORF">QX51_17990</name>
</gene>
<dbReference type="EMBL" id="JWHR01000155">
    <property type="protein sequence ID" value="KHS55678.1"/>
    <property type="molecule type" value="Genomic_DNA"/>
</dbReference>
<keyword evidence="3" id="KW-1185">Reference proteome</keyword>
<dbReference type="STRING" id="1577792.QX51_17990"/>
<dbReference type="Pfam" id="PF07872">
    <property type="entry name" value="DUF1659"/>
    <property type="match status" value="1"/>
</dbReference>
<feature type="domain" description="DUF1659" evidence="1">
    <location>
        <begin position="2"/>
        <end position="73"/>
    </location>
</feature>
<evidence type="ECO:0000313" key="2">
    <source>
        <dbReference type="EMBL" id="KHS55678.1"/>
    </source>
</evidence>
<comment type="caution">
    <text evidence="2">The sequence shown here is derived from an EMBL/GenBank/DDBJ whole genome shotgun (WGS) entry which is preliminary data.</text>
</comment>
<sequence length="73" mass="7783">MAVVSTPNASSIKVKFDHGTDLNGDRVIKTKTYSSIKSGATNDNVMSVVIALSDLQQHTLCGTNRLDNSSLSE</sequence>
<dbReference type="Proteomes" id="UP000031189">
    <property type="component" value="Unassembled WGS sequence"/>
</dbReference>
<evidence type="ECO:0000313" key="3">
    <source>
        <dbReference type="Proteomes" id="UP000031189"/>
    </source>
</evidence>
<dbReference type="InterPro" id="IPR012454">
    <property type="entry name" value="DUF1659"/>
</dbReference>
<name>A0A0B3VSA1_9FIRM</name>